<dbReference type="SUPFAM" id="SSF51445">
    <property type="entry name" value="(Trans)glycosidases"/>
    <property type="match status" value="1"/>
</dbReference>
<evidence type="ECO:0000256" key="3">
    <source>
        <dbReference type="PROSITE-ProRule" id="PRU01100"/>
    </source>
</evidence>
<accession>A0ABW7YV06</accession>
<feature type="active site" description="Proton donor" evidence="3">
    <location>
        <position position="166"/>
    </location>
</feature>
<keyword evidence="2 3" id="KW-0326">Glycosidase</keyword>
<reference evidence="6 7" key="1">
    <citation type="submission" date="2024-10" db="EMBL/GenBank/DDBJ databases">
        <title>The Natural Products Discovery Center: Release of the First 8490 Sequenced Strains for Exploring Actinobacteria Biosynthetic Diversity.</title>
        <authorList>
            <person name="Kalkreuter E."/>
            <person name="Kautsar S.A."/>
            <person name="Yang D."/>
            <person name="Bader C.D."/>
            <person name="Teijaro C.N."/>
            <person name="Fluegel L."/>
            <person name="Davis C.M."/>
            <person name="Simpson J.R."/>
            <person name="Lauterbach L."/>
            <person name="Steele A.D."/>
            <person name="Gui C."/>
            <person name="Meng S."/>
            <person name="Li G."/>
            <person name="Viehrig K."/>
            <person name="Ye F."/>
            <person name="Su P."/>
            <person name="Kiefer A.F."/>
            <person name="Nichols A."/>
            <person name="Cepeda A.J."/>
            <person name="Yan W."/>
            <person name="Fan B."/>
            <person name="Jiang Y."/>
            <person name="Adhikari A."/>
            <person name="Zheng C.-J."/>
            <person name="Schuster L."/>
            <person name="Cowan T.M."/>
            <person name="Smanski M.J."/>
            <person name="Chevrette M.G."/>
            <person name="De Carvalho L.P.S."/>
            <person name="Shen B."/>
        </authorList>
    </citation>
    <scope>NUCLEOTIDE SEQUENCE [LARGE SCALE GENOMIC DNA]</scope>
    <source>
        <strain evidence="6 7">NPDC050545</strain>
    </source>
</reference>
<evidence type="ECO:0000259" key="5">
    <source>
        <dbReference type="PROSITE" id="PS51764"/>
    </source>
</evidence>
<comment type="caution">
    <text evidence="6">The sequence shown here is derived from an EMBL/GenBank/DDBJ whole genome shotgun (WGS) entry which is preliminary data.</text>
</comment>
<feature type="compositionally biased region" description="Low complexity" evidence="4">
    <location>
        <begin position="345"/>
        <end position="459"/>
    </location>
</feature>
<keyword evidence="1 3" id="KW-0378">Hydrolase</keyword>
<feature type="domain" description="GH26" evidence="5">
    <location>
        <begin position="28"/>
        <end position="328"/>
    </location>
</feature>
<evidence type="ECO:0000256" key="4">
    <source>
        <dbReference type="SAM" id="MobiDB-lite"/>
    </source>
</evidence>
<dbReference type="EMBL" id="JBITGY010000005">
    <property type="protein sequence ID" value="MFI6499517.1"/>
    <property type="molecule type" value="Genomic_DNA"/>
</dbReference>
<dbReference type="Gene3D" id="3.20.20.80">
    <property type="entry name" value="Glycosidases"/>
    <property type="match status" value="1"/>
</dbReference>
<proteinExistence type="inferred from homology"/>
<evidence type="ECO:0000256" key="1">
    <source>
        <dbReference type="ARBA" id="ARBA00022801"/>
    </source>
</evidence>
<dbReference type="PRINTS" id="PR01217">
    <property type="entry name" value="PRICHEXTENSN"/>
</dbReference>
<dbReference type="InterPro" id="IPR017853">
    <property type="entry name" value="GH"/>
</dbReference>
<dbReference type="InterPro" id="IPR022790">
    <property type="entry name" value="GH26_dom"/>
</dbReference>
<evidence type="ECO:0000313" key="7">
    <source>
        <dbReference type="Proteomes" id="UP001612741"/>
    </source>
</evidence>
<evidence type="ECO:0000256" key="2">
    <source>
        <dbReference type="ARBA" id="ARBA00023295"/>
    </source>
</evidence>
<sequence>MRRHKFLGLRVWGALGAGFLVVVAVAAQPVAVAGPKLRANVIEKAALGVFTGSDGRGTTRLAEFERWLGRDVTVGRTYIPGETWAAFLGPDFILKPWTRWRAEKPGRILAINVPMVAPNEGGLSDTSVAVLLNAGANGAFDLTFRQLADRLVAEGAGDSIIVLGWEMNGTTYSSRCAPDPVAWKTYWRRIVTAMRAVPGQKFRFDFTAARGRDAIPWTQCYPGDDVVDIIGLDSYDQPPADGFRDYVSQPYGLQHHADFAAAHGKPMSFPEWGLFRYGDRPQYVRGMLDWIGKHNVVYHSLSDYCPHGVWQCAANPRSADGYRTALRQMLPGTLPKATDPPVPLPSASLPSAPVPAPSASLPSAPVPAPSASLPVPAPSASLPVPAPSASLPSAPVAAPSASLPVPAPSATLPSAPVPAPSASLPVPAPSASLPSAPVPAPSASLPVPAPSASLPSAPVPVPSASLPVPAPSASLPVPAPSAPVPAPSASLPVPAPSASLPVPVPSASLPAPGLPLAGGLPQDAGTVVPSPPATLVSAEGGLLSVVTGVLQSLLALIAGTPPPPSVPPVELPVELPVIPSPTVMPPAIPANDDDWLS</sequence>
<dbReference type="GO" id="GO:0016787">
    <property type="term" value="F:hydrolase activity"/>
    <property type="evidence" value="ECO:0007669"/>
    <property type="project" value="UniProtKB-KW"/>
</dbReference>
<dbReference type="Proteomes" id="UP001612741">
    <property type="component" value="Unassembled WGS sequence"/>
</dbReference>
<gene>
    <name evidence="6" type="ORF">ACIBG2_19170</name>
</gene>
<name>A0ABW7YV06_9ACTN</name>
<comment type="similarity">
    <text evidence="3">Belongs to the glycosyl hydrolase 26 family.</text>
</comment>
<evidence type="ECO:0000313" key="6">
    <source>
        <dbReference type="EMBL" id="MFI6499517.1"/>
    </source>
</evidence>
<protein>
    <submittedName>
        <fullName evidence="6">Glycosyl hydrolase</fullName>
    </submittedName>
</protein>
<feature type="active site" description="Nucleophile" evidence="3">
    <location>
        <position position="271"/>
    </location>
</feature>
<dbReference type="Pfam" id="PF02156">
    <property type="entry name" value="Glyco_hydro_26"/>
    <property type="match status" value="1"/>
</dbReference>
<keyword evidence="7" id="KW-1185">Reference proteome</keyword>
<feature type="region of interest" description="Disordered" evidence="4">
    <location>
        <begin position="332"/>
        <end position="459"/>
    </location>
</feature>
<organism evidence="6 7">
    <name type="scientific">Nonomuraea typhae</name>
    <dbReference type="NCBI Taxonomy" id="2603600"/>
    <lineage>
        <taxon>Bacteria</taxon>
        <taxon>Bacillati</taxon>
        <taxon>Actinomycetota</taxon>
        <taxon>Actinomycetes</taxon>
        <taxon>Streptosporangiales</taxon>
        <taxon>Streptosporangiaceae</taxon>
        <taxon>Nonomuraea</taxon>
    </lineage>
</organism>
<dbReference type="PROSITE" id="PS51764">
    <property type="entry name" value="GH26"/>
    <property type="match status" value="1"/>
</dbReference>
<dbReference type="RefSeq" id="WP_397082879.1">
    <property type="nucleotide sequence ID" value="NZ_JBITGY010000005.1"/>
</dbReference>